<organism evidence="1 2">
    <name type="scientific">Phrynocephalus forsythii</name>
    <dbReference type="NCBI Taxonomy" id="171643"/>
    <lineage>
        <taxon>Eukaryota</taxon>
        <taxon>Metazoa</taxon>
        <taxon>Chordata</taxon>
        <taxon>Craniata</taxon>
        <taxon>Vertebrata</taxon>
        <taxon>Euteleostomi</taxon>
        <taxon>Lepidosauria</taxon>
        <taxon>Squamata</taxon>
        <taxon>Bifurcata</taxon>
        <taxon>Unidentata</taxon>
        <taxon>Episquamata</taxon>
        <taxon>Toxicofera</taxon>
        <taxon>Iguania</taxon>
        <taxon>Acrodonta</taxon>
        <taxon>Agamidae</taxon>
        <taxon>Agaminae</taxon>
        <taxon>Phrynocephalus</taxon>
    </lineage>
</organism>
<reference evidence="1" key="1">
    <citation type="journal article" date="2023" name="DNA Res.">
        <title>Chromosome-level genome assembly of Phrynocephalus forsythii using third-generation DNA sequencing and Hi-C analysis.</title>
        <authorList>
            <person name="Qi Y."/>
            <person name="Zhao W."/>
            <person name="Zhao Y."/>
            <person name="Niu C."/>
            <person name="Cao S."/>
            <person name="Zhang Y."/>
        </authorList>
    </citation>
    <scope>NUCLEOTIDE SEQUENCE</scope>
    <source>
        <tissue evidence="1">Muscle</tissue>
    </source>
</reference>
<name>A0A9Q0XWV9_9SAUR</name>
<evidence type="ECO:0000313" key="2">
    <source>
        <dbReference type="Proteomes" id="UP001142489"/>
    </source>
</evidence>
<dbReference type="EMBL" id="JAPFRF010000006">
    <property type="protein sequence ID" value="KAJ7329412.1"/>
    <property type="molecule type" value="Genomic_DNA"/>
</dbReference>
<evidence type="ECO:0000313" key="1">
    <source>
        <dbReference type="EMBL" id="KAJ7329412.1"/>
    </source>
</evidence>
<dbReference type="AlphaFoldDB" id="A0A9Q0XWV9"/>
<protein>
    <submittedName>
        <fullName evidence="1">Uncharacterized protein</fullName>
    </submittedName>
</protein>
<comment type="caution">
    <text evidence="1">The sequence shown here is derived from an EMBL/GenBank/DDBJ whole genome shotgun (WGS) entry which is preliminary data.</text>
</comment>
<dbReference type="Proteomes" id="UP001142489">
    <property type="component" value="Unassembled WGS sequence"/>
</dbReference>
<proteinExistence type="predicted"/>
<keyword evidence="2" id="KW-1185">Reference proteome</keyword>
<dbReference type="OrthoDB" id="410381at2759"/>
<accession>A0A9Q0XWV9</accession>
<gene>
    <name evidence="1" type="ORF">JRQ81_015586</name>
</gene>
<sequence length="92" mass="10268">MPAIEEKRRALTAYKACPSEHNLQALRAVHNKVQQTARKCANNYWLQLCSRIQMAAYTGNVKGMYDGIKQALGPIHKKTAPLKTVSVNDKVS</sequence>